<name>A0A370CD45_ASPNG</name>
<evidence type="ECO:0000256" key="1">
    <source>
        <dbReference type="SAM" id="Phobius"/>
    </source>
</evidence>
<keyword evidence="1" id="KW-1133">Transmembrane helix</keyword>
<organism evidence="2 3">
    <name type="scientific">Aspergillus niger ATCC 13496</name>
    <dbReference type="NCBI Taxonomy" id="1353008"/>
    <lineage>
        <taxon>Eukaryota</taxon>
        <taxon>Fungi</taxon>
        <taxon>Dikarya</taxon>
        <taxon>Ascomycota</taxon>
        <taxon>Pezizomycotina</taxon>
        <taxon>Eurotiomycetes</taxon>
        <taxon>Eurotiomycetidae</taxon>
        <taxon>Eurotiales</taxon>
        <taxon>Aspergillaceae</taxon>
        <taxon>Aspergillus</taxon>
        <taxon>Aspergillus subgen. Circumdati</taxon>
    </lineage>
</organism>
<dbReference type="AlphaFoldDB" id="A0A370CD45"/>
<evidence type="ECO:0000313" key="2">
    <source>
        <dbReference type="EMBL" id="RDH25071.1"/>
    </source>
</evidence>
<proteinExistence type="predicted"/>
<dbReference type="VEuPathDB" id="FungiDB:M747DRAFT_291883"/>
<evidence type="ECO:0000313" key="3">
    <source>
        <dbReference type="Proteomes" id="UP000253845"/>
    </source>
</evidence>
<reference evidence="2 3" key="1">
    <citation type="submission" date="2018-07" db="EMBL/GenBank/DDBJ databases">
        <title>Section-level genome sequencing of Aspergillus section Nigri to investigate inter- and intra-species variation.</title>
        <authorList>
            <consortium name="DOE Joint Genome Institute"/>
            <person name="Vesth T.C."/>
            <person name="Nybo J.L."/>
            <person name="Theobald S."/>
            <person name="Frisvad J.C."/>
            <person name="Larsen T.O."/>
            <person name="Nielsen K.F."/>
            <person name="Hoof J.B."/>
            <person name="Brandl J."/>
            <person name="Salamov A."/>
            <person name="Riley R."/>
            <person name="Gladden J.M."/>
            <person name="Phatale P."/>
            <person name="Nielsen M.T."/>
            <person name="Lyhne E.K."/>
            <person name="Kogle M.E."/>
            <person name="Strasser K."/>
            <person name="McDonnell E."/>
            <person name="Barry K."/>
            <person name="Clum A."/>
            <person name="Chen C."/>
            <person name="Nolan M."/>
            <person name="Sandor L."/>
            <person name="Kuo A."/>
            <person name="Lipzen A."/>
            <person name="Hainaut M."/>
            <person name="Drula E."/>
            <person name="Tsang A."/>
            <person name="Magnuson J.K."/>
            <person name="Henrissat B."/>
            <person name="Wiebenga A."/>
            <person name="Simmons B.A."/>
            <person name="Makela M.R."/>
            <person name="De vries R.P."/>
            <person name="Grigoriev I.V."/>
            <person name="Mortensen U.H."/>
            <person name="Baker S.E."/>
            <person name="Andersen M.R."/>
        </authorList>
    </citation>
    <scope>NUCLEOTIDE SEQUENCE [LARGE SCALE GENOMIC DNA]</scope>
    <source>
        <strain evidence="2 3">ATCC 13496</strain>
    </source>
</reference>
<dbReference type="EMBL" id="KZ851900">
    <property type="protein sequence ID" value="RDH25071.1"/>
    <property type="molecule type" value="Genomic_DNA"/>
</dbReference>
<protein>
    <submittedName>
        <fullName evidence="2">Uncharacterized protein</fullName>
    </submittedName>
</protein>
<feature type="transmembrane region" description="Helical" evidence="1">
    <location>
        <begin position="32"/>
        <end position="52"/>
    </location>
</feature>
<gene>
    <name evidence="2" type="ORF">M747DRAFT_291883</name>
</gene>
<keyword evidence="1" id="KW-0472">Membrane</keyword>
<accession>A0A370CD45</accession>
<sequence length="70" mass="7992">MATHRDLLAMPLSGKPASRGSRNNILARGQPLLFSVAIWFFFFLFFSIRLLMAQKHSCQAAFLTFLRFAI</sequence>
<keyword evidence="1" id="KW-0812">Transmembrane</keyword>
<dbReference type="Proteomes" id="UP000253845">
    <property type="component" value="Unassembled WGS sequence"/>
</dbReference>